<dbReference type="PRINTS" id="PR00111">
    <property type="entry name" value="ABHYDROLASE"/>
</dbReference>
<dbReference type="InterPro" id="IPR029058">
    <property type="entry name" value="AB_hydrolase_fold"/>
</dbReference>
<dbReference type="EMBL" id="BOMV01000133">
    <property type="protein sequence ID" value="GIF02380.1"/>
    <property type="molecule type" value="Genomic_DNA"/>
</dbReference>
<dbReference type="PANTHER" id="PTHR43433:SF5">
    <property type="entry name" value="AB HYDROLASE-1 DOMAIN-CONTAINING PROTEIN"/>
    <property type="match status" value="1"/>
</dbReference>
<protein>
    <submittedName>
        <fullName evidence="2">Hydrolase</fullName>
    </submittedName>
</protein>
<evidence type="ECO:0000313" key="3">
    <source>
        <dbReference type="Proteomes" id="UP000636960"/>
    </source>
</evidence>
<dbReference type="RefSeq" id="WP_203791564.1">
    <property type="nucleotide sequence ID" value="NZ_BOMV01000133.1"/>
</dbReference>
<name>A0A919KBK8_9ACTN</name>
<dbReference type="InterPro" id="IPR050471">
    <property type="entry name" value="AB_hydrolase"/>
</dbReference>
<sequence>MTVIPLNGIQFSYEDLGRGEPVVLVMGSGGRGRAWQLYQTPALTAAGYRSITVDNRGIPPTDICAGGFTVDDMVDDLVALVGHLGLGRCRFVGTSMGAQVVQELALARPDLVSQAVLMATRGRGDRFRRALSLAEIALHDSGVRVPDSYRAVVQAMQNLSPRTLDDDEKIRDWLEVLELSTTSGEGVRAQLGMEPFPDRLDAYRKITVPCLVIGFEDDLITPPHLGRELAAAIPGAAYELIPGCGHFGYLEDYQAVNKCMLAFFGERPV</sequence>
<dbReference type="GO" id="GO:0016787">
    <property type="term" value="F:hydrolase activity"/>
    <property type="evidence" value="ECO:0007669"/>
    <property type="project" value="UniProtKB-KW"/>
</dbReference>
<dbReference type="PANTHER" id="PTHR43433">
    <property type="entry name" value="HYDROLASE, ALPHA/BETA FOLD FAMILY PROTEIN"/>
    <property type="match status" value="1"/>
</dbReference>
<evidence type="ECO:0000259" key="1">
    <source>
        <dbReference type="Pfam" id="PF12697"/>
    </source>
</evidence>
<evidence type="ECO:0000313" key="2">
    <source>
        <dbReference type="EMBL" id="GIF02380.1"/>
    </source>
</evidence>
<keyword evidence="2" id="KW-0378">Hydrolase</keyword>
<dbReference type="AlphaFoldDB" id="A0A919KBK8"/>
<dbReference type="Proteomes" id="UP000636960">
    <property type="component" value="Unassembled WGS sequence"/>
</dbReference>
<gene>
    <name evidence="2" type="ORF">Ari01nite_98440</name>
</gene>
<dbReference type="Pfam" id="PF12697">
    <property type="entry name" value="Abhydrolase_6"/>
    <property type="match status" value="1"/>
</dbReference>
<comment type="caution">
    <text evidence="2">The sequence shown here is derived from an EMBL/GenBank/DDBJ whole genome shotgun (WGS) entry which is preliminary data.</text>
</comment>
<accession>A0A919KBK8</accession>
<reference evidence="2" key="1">
    <citation type="submission" date="2021-01" db="EMBL/GenBank/DDBJ databases">
        <title>Whole genome shotgun sequence of Actinoplanes rishiriensis NBRC 108556.</title>
        <authorList>
            <person name="Komaki H."/>
            <person name="Tamura T."/>
        </authorList>
    </citation>
    <scope>NUCLEOTIDE SEQUENCE</scope>
    <source>
        <strain evidence="2">NBRC 108556</strain>
    </source>
</reference>
<feature type="domain" description="AB hydrolase-1" evidence="1">
    <location>
        <begin position="22"/>
        <end position="257"/>
    </location>
</feature>
<dbReference type="Gene3D" id="3.40.50.1820">
    <property type="entry name" value="alpha/beta hydrolase"/>
    <property type="match status" value="1"/>
</dbReference>
<dbReference type="SUPFAM" id="SSF53474">
    <property type="entry name" value="alpha/beta-Hydrolases"/>
    <property type="match status" value="1"/>
</dbReference>
<proteinExistence type="predicted"/>
<organism evidence="2 3">
    <name type="scientific">Paractinoplanes rishiriensis</name>
    <dbReference type="NCBI Taxonomy" id="1050105"/>
    <lineage>
        <taxon>Bacteria</taxon>
        <taxon>Bacillati</taxon>
        <taxon>Actinomycetota</taxon>
        <taxon>Actinomycetes</taxon>
        <taxon>Micromonosporales</taxon>
        <taxon>Micromonosporaceae</taxon>
        <taxon>Paractinoplanes</taxon>
    </lineage>
</organism>
<dbReference type="InterPro" id="IPR000073">
    <property type="entry name" value="AB_hydrolase_1"/>
</dbReference>
<keyword evidence="3" id="KW-1185">Reference proteome</keyword>